<keyword evidence="2" id="KW-1185">Reference proteome</keyword>
<name>A0ABR0SI23_9HYPO</name>
<evidence type="ECO:0000313" key="2">
    <source>
        <dbReference type="Proteomes" id="UP001338125"/>
    </source>
</evidence>
<evidence type="ECO:0000313" key="1">
    <source>
        <dbReference type="EMBL" id="KAK5991487.1"/>
    </source>
</evidence>
<comment type="caution">
    <text evidence="1">The sequence shown here is derived from an EMBL/GenBank/DDBJ whole genome shotgun (WGS) entry which is preliminary data.</text>
</comment>
<organism evidence="1 2">
    <name type="scientific">Cladobotryum mycophilum</name>
    <dbReference type="NCBI Taxonomy" id="491253"/>
    <lineage>
        <taxon>Eukaryota</taxon>
        <taxon>Fungi</taxon>
        <taxon>Dikarya</taxon>
        <taxon>Ascomycota</taxon>
        <taxon>Pezizomycotina</taxon>
        <taxon>Sordariomycetes</taxon>
        <taxon>Hypocreomycetidae</taxon>
        <taxon>Hypocreales</taxon>
        <taxon>Hypocreaceae</taxon>
        <taxon>Cladobotryum</taxon>
    </lineage>
</organism>
<gene>
    <name evidence="1" type="ORF">PT974_09770</name>
</gene>
<protein>
    <submittedName>
        <fullName evidence="1">Uncharacterized protein</fullName>
    </submittedName>
</protein>
<dbReference type="Proteomes" id="UP001338125">
    <property type="component" value="Unassembled WGS sequence"/>
</dbReference>
<accession>A0ABR0SI23</accession>
<dbReference type="EMBL" id="JAVFKD010000014">
    <property type="protein sequence ID" value="KAK5991487.1"/>
    <property type="molecule type" value="Genomic_DNA"/>
</dbReference>
<reference evidence="1 2" key="1">
    <citation type="submission" date="2024-01" db="EMBL/GenBank/DDBJ databases">
        <title>Complete genome of Cladobotryum mycophilum ATHUM6906.</title>
        <authorList>
            <person name="Christinaki A.C."/>
            <person name="Myridakis A.I."/>
            <person name="Kouvelis V.N."/>
        </authorList>
    </citation>
    <scope>NUCLEOTIDE SEQUENCE [LARGE SCALE GENOMIC DNA]</scope>
    <source>
        <strain evidence="1 2">ATHUM6906</strain>
    </source>
</reference>
<sequence>MVYHALIKHTNSPYDFRYIVSVPDADAIDEWWRSVSGMKELGLKRLGPDFYSYGGADIGVLALTLRDRLVLTKAVSLDASQSIYVHQVRTDHVSGGCFYIRSKSSPELYWILDGTWVRATKEGRTRFRIAIADESDPKVMISSDKVSISLATDPTKYIVVGSKEQLYVGTSSSTMLFSYFKKNLLAESKLDTLGEGYVSYVKEVDEGVGEEWELVK</sequence>
<proteinExistence type="predicted"/>